<reference evidence="2 3" key="2">
    <citation type="journal article" date="2019" name="Microbiol. Resour. Announc.">
        <title>Complete Genome Sequence of Klebsiella pneumoniae Myophage May.</title>
        <authorList>
            <person name="Nguyen K.T."/>
            <person name="Bonasera R."/>
            <person name="Benson G."/>
            <person name="Hernandez-Morales A.C."/>
            <person name="Gill J.J."/>
            <person name="Liu M."/>
        </authorList>
    </citation>
    <scope>NUCLEOTIDE SEQUENCE [LARGE SCALE GENOMIC DNA]</scope>
</reference>
<evidence type="ECO:0000313" key="3">
    <source>
        <dbReference type="Proteomes" id="UP000241345"/>
    </source>
</evidence>
<dbReference type="Proteomes" id="UP000241345">
    <property type="component" value="Segment"/>
</dbReference>
<organism evidence="2 3">
    <name type="scientific">Klebsiella phage May</name>
    <dbReference type="NCBI Taxonomy" id="2054272"/>
    <lineage>
        <taxon>Viruses</taxon>
        <taxon>Duplodnaviria</taxon>
        <taxon>Heunggongvirae</taxon>
        <taxon>Uroviricota</taxon>
        <taxon>Caudoviricetes</taxon>
        <taxon>Pantevenvirales</taxon>
        <taxon>Ackermannviridae</taxon>
        <taxon>Taipeivirus</taxon>
        <taxon>Taipeivirus may</taxon>
    </lineage>
</organism>
<reference evidence="3" key="1">
    <citation type="submission" date="2017-11" db="EMBL/GenBank/DDBJ databases">
        <title>Complete Genome of Klebsiella pneumoniae Myophage May.</title>
        <authorList>
            <person name="Nguyen K."/>
            <person name="Bonasera R."/>
            <person name="Gill J.J."/>
            <person name="Liu M."/>
        </authorList>
    </citation>
    <scope>NUCLEOTIDE SEQUENCE [LARGE SCALE GENOMIC DNA]</scope>
</reference>
<sequence>MTSTSGDPVNGVILFKSKIMDGKVLGCWCKPRPCHGDVYVKVVNRIKLFRLMGKSFVEHLRQTYGK</sequence>
<protein>
    <submittedName>
        <fullName evidence="2">Ribonucleoside-diphosphate reductase subunit</fullName>
    </submittedName>
</protein>
<gene>
    <name evidence="2" type="ORF">CPT_May_124</name>
</gene>
<proteinExistence type="predicted"/>
<keyword evidence="3" id="KW-1185">Reference proteome</keyword>
<dbReference type="EMBL" id="MG428991">
    <property type="protein sequence ID" value="AUG88038.1"/>
    <property type="molecule type" value="Genomic_DNA"/>
</dbReference>
<evidence type="ECO:0000259" key="1">
    <source>
        <dbReference type="Pfam" id="PF14216"/>
    </source>
</evidence>
<dbReference type="Pfam" id="PF14216">
    <property type="entry name" value="DUF4326"/>
    <property type="match status" value="1"/>
</dbReference>
<evidence type="ECO:0000313" key="2">
    <source>
        <dbReference type="EMBL" id="AUG88038.1"/>
    </source>
</evidence>
<dbReference type="InterPro" id="IPR025475">
    <property type="entry name" value="DUF4326"/>
</dbReference>
<name>A0A2H5BNY0_9CAUD</name>
<accession>A0A2H5BNY0</accession>
<feature type="domain" description="DUF4326" evidence="1">
    <location>
        <begin position="18"/>
        <end position="39"/>
    </location>
</feature>